<evidence type="ECO:0000256" key="8">
    <source>
        <dbReference type="HAMAP-Rule" id="MF_01595"/>
    </source>
</evidence>
<dbReference type="SUPFAM" id="SSF54791">
    <property type="entry name" value="Eukaryotic type KH-domain (KH-domain type I)"/>
    <property type="match status" value="1"/>
</dbReference>
<proteinExistence type="inferred from homology"/>
<dbReference type="NCBIfam" id="TIGR03591">
    <property type="entry name" value="polynuc_phos"/>
    <property type="match status" value="1"/>
</dbReference>
<dbReference type="InterPro" id="IPR004088">
    <property type="entry name" value="KH_dom_type_1"/>
</dbReference>
<evidence type="ECO:0000256" key="9">
    <source>
        <dbReference type="SAM" id="MobiDB-lite"/>
    </source>
</evidence>
<sequence>MISRPHAIPTSILYVDVKNYSHTLGGKTFTISLTNWAEQANGSVLVRLGDTLVLATAVMGLQPREGGDFFPLTVEYEEKFYAAGKILGSRFIKRETRPSEEATLAARLIDRSIRPRFDMRMRNEVQIVVTVLSVDDQNDPDVLALLASSLALSLSNIPWQGPTAGVRVGRVDGNFVLNPLYEERGRADLDMVVSGTKERINMLEASANEISEEDFASAAEWGFGFLKELIEFENEIIKENVQEKMEVRLLSAPQELKDLLKKEFSSRLEEALYQRGKKAARYGEKAAIKDEWLGRAQDKYPELFQKNAAEFLLDEEVNEILHRRIIEKGERPDGRKPDELRSLGAEVGVLPRVHGSGLFMRGETHALATLTLGAPGDEQIVEGMEVRTKKRLLLHYNFPPYSTGEIKPMRGPGRREIGHGALAGRAIAPLIPSKEEFPYTLRVVSEILSSNGSSSMASVCGASLALMDAGVPIKKAAAGAAMGLVLNKKGEYRVLTDIQGPEDHHGDMDFKVAGTKDGITAVQMDVKIEGINFDMLKDTLRQALKSRLEILGVMNSVLDAPRPELSPWAPRVNIIKINPEKIGALIGPGGKVINDIIAQTGAEIDIEDDGTVYITSETEDGMKKALSLVKQITREIKPGELMEGRVTRILDFGAMVEVGPRQDGLVHISELAPWHVEKVTDIVRMGDVIPVKVKNIDEQGRINLSLKDVPGRYSEEEIERGRRERLDFPETPRGGRRPGRHRR</sequence>
<dbReference type="SMART" id="SM00316">
    <property type="entry name" value="S1"/>
    <property type="match status" value="1"/>
</dbReference>
<dbReference type="InterPro" id="IPR036456">
    <property type="entry name" value="PNPase_PH_RNA-bd_sf"/>
</dbReference>
<dbReference type="InterPro" id="IPR012340">
    <property type="entry name" value="NA-bd_OB-fold"/>
</dbReference>
<dbReference type="InterPro" id="IPR004087">
    <property type="entry name" value="KH_dom"/>
</dbReference>
<dbReference type="InterPro" id="IPR036345">
    <property type="entry name" value="ExoRNase_PH_dom2_sf"/>
</dbReference>
<feature type="region of interest" description="Disordered" evidence="9">
    <location>
        <begin position="713"/>
        <end position="743"/>
    </location>
</feature>
<dbReference type="PANTHER" id="PTHR11252">
    <property type="entry name" value="POLYRIBONUCLEOTIDE NUCLEOTIDYLTRANSFERASE"/>
    <property type="match status" value="1"/>
</dbReference>
<evidence type="ECO:0000313" key="11">
    <source>
        <dbReference type="EMBL" id="QQG45744.1"/>
    </source>
</evidence>
<comment type="subcellular location">
    <subcellularLocation>
        <location evidence="8">Cytoplasm</location>
    </subcellularLocation>
</comment>
<comment type="catalytic activity">
    <reaction evidence="8">
        <text>RNA(n+1) + phosphate = RNA(n) + a ribonucleoside 5'-diphosphate</text>
        <dbReference type="Rhea" id="RHEA:22096"/>
        <dbReference type="Rhea" id="RHEA-COMP:14527"/>
        <dbReference type="Rhea" id="RHEA-COMP:17342"/>
        <dbReference type="ChEBI" id="CHEBI:43474"/>
        <dbReference type="ChEBI" id="CHEBI:57930"/>
        <dbReference type="ChEBI" id="CHEBI:140395"/>
        <dbReference type="EC" id="2.7.7.8"/>
    </reaction>
</comment>
<dbReference type="GO" id="GO:0003723">
    <property type="term" value="F:RNA binding"/>
    <property type="evidence" value="ECO:0007669"/>
    <property type="project" value="UniProtKB-UniRule"/>
</dbReference>
<dbReference type="InterPro" id="IPR036612">
    <property type="entry name" value="KH_dom_type_1_sf"/>
</dbReference>
<dbReference type="InterPro" id="IPR003029">
    <property type="entry name" value="S1_domain"/>
</dbReference>
<comment type="similarity">
    <text evidence="1 8">Belongs to the polyribonucleotide nucleotidyltransferase family.</text>
</comment>
<dbReference type="CDD" id="cd02393">
    <property type="entry name" value="KH-I_PNPase"/>
    <property type="match status" value="1"/>
</dbReference>
<gene>
    <name evidence="8 11" type="primary">pnp</name>
    <name evidence="11" type="ORF">HYW89_02515</name>
</gene>
<dbReference type="GO" id="GO:0005829">
    <property type="term" value="C:cytosol"/>
    <property type="evidence" value="ECO:0007669"/>
    <property type="project" value="TreeGrafter"/>
</dbReference>
<dbReference type="GO" id="GO:0004654">
    <property type="term" value="F:polyribonucleotide nucleotidyltransferase activity"/>
    <property type="evidence" value="ECO:0007669"/>
    <property type="project" value="UniProtKB-UniRule"/>
</dbReference>
<dbReference type="Gene3D" id="3.30.1370.10">
    <property type="entry name" value="K Homology domain, type 1"/>
    <property type="match status" value="1"/>
</dbReference>
<dbReference type="Pfam" id="PF03726">
    <property type="entry name" value="PNPase"/>
    <property type="match status" value="1"/>
</dbReference>
<evidence type="ECO:0000256" key="2">
    <source>
        <dbReference type="ARBA" id="ARBA00022490"/>
    </source>
</evidence>
<dbReference type="FunFam" id="3.30.230.70:FF:000001">
    <property type="entry name" value="Polyribonucleotide nucleotidyltransferase"/>
    <property type="match status" value="1"/>
</dbReference>
<keyword evidence="6 8" id="KW-0460">Magnesium</keyword>
<evidence type="ECO:0000313" key="12">
    <source>
        <dbReference type="Proteomes" id="UP000595618"/>
    </source>
</evidence>
<dbReference type="Pfam" id="PF00575">
    <property type="entry name" value="S1"/>
    <property type="match status" value="1"/>
</dbReference>
<dbReference type="InterPro" id="IPR015848">
    <property type="entry name" value="PNPase_PH_RNA-bd_bac/org-type"/>
</dbReference>
<dbReference type="AlphaFoldDB" id="A0A7T5RKD5"/>
<dbReference type="EC" id="2.7.7.8" evidence="8"/>
<comment type="cofactor">
    <cofactor evidence="8">
        <name>Mg(2+)</name>
        <dbReference type="ChEBI" id="CHEBI:18420"/>
    </cofactor>
</comment>
<keyword evidence="2 8" id="KW-0963">Cytoplasm</keyword>
<dbReference type="Proteomes" id="UP000595618">
    <property type="component" value="Chromosome"/>
</dbReference>
<dbReference type="InterPro" id="IPR020568">
    <property type="entry name" value="Ribosomal_Su5_D2-typ_SF"/>
</dbReference>
<dbReference type="GO" id="GO:0000175">
    <property type="term" value="F:3'-5'-RNA exonuclease activity"/>
    <property type="evidence" value="ECO:0007669"/>
    <property type="project" value="TreeGrafter"/>
</dbReference>
<dbReference type="PROSITE" id="PS50084">
    <property type="entry name" value="KH_TYPE_1"/>
    <property type="match status" value="1"/>
</dbReference>
<evidence type="ECO:0000256" key="7">
    <source>
        <dbReference type="ARBA" id="ARBA00022884"/>
    </source>
</evidence>
<protein>
    <recommendedName>
        <fullName evidence="8">Polyribonucleotide nucleotidyltransferase</fullName>
        <ecNumber evidence="8">2.7.7.8</ecNumber>
    </recommendedName>
    <alternativeName>
        <fullName evidence="8">Polynucleotide phosphorylase</fullName>
        <shortName evidence="8">PNPase</shortName>
    </alternativeName>
</protein>
<dbReference type="GO" id="GO:0006396">
    <property type="term" value="P:RNA processing"/>
    <property type="evidence" value="ECO:0007669"/>
    <property type="project" value="InterPro"/>
</dbReference>
<dbReference type="Gene3D" id="2.40.50.140">
    <property type="entry name" value="Nucleic acid-binding proteins"/>
    <property type="match status" value="1"/>
</dbReference>
<accession>A0A7T5RKD5</accession>
<dbReference type="FunFam" id="3.30.1370.10:FF:000001">
    <property type="entry name" value="Polyribonucleotide nucleotidyltransferase"/>
    <property type="match status" value="1"/>
</dbReference>
<feature type="compositionally biased region" description="Basic and acidic residues" evidence="9">
    <location>
        <begin position="713"/>
        <end position="730"/>
    </location>
</feature>
<dbReference type="FunFam" id="3.30.230.70:FF:000002">
    <property type="entry name" value="Polyribonucleotide nucleotidyltransferase"/>
    <property type="match status" value="1"/>
</dbReference>
<dbReference type="InterPro" id="IPR012162">
    <property type="entry name" value="PNPase"/>
</dbReference>
<dbReference type="GO" id="GO:0000287">
    <property type="term" value="F:magnesium ion binding"/>
    <property type="evidence" value="ECO:0007669"/>
    <property type="project" value="UniProtKB-UniRule"/>
</dbReference>
<feature type="binding site" evidence="8">
    <location>
        <position position="503"/>
    </location>
    <ligand>
        <name>Mg(2+)</name>
        <dbReference type="ChEBI" id="CHEBI:18420"/>
    </ligand>
</feature>
<organism evidence="11 12">
    <name type="scientific">Candidatus Sungiibacteriota bacterium</name>
    <dbReference type="NCBI Taxonomy" id="2750080"/>
    <lineage>
        <taxon>Bacteria</taxon>
        <taxon>Candidatus Sungiibacteriota</taxon>
    </lineage>
</organism>
<keyword evidence="3 8" id="KW-0808">Transferase</keyword>
<dbReference type="Pfam" id="PF01138">
    <property type="entry name" value="RNase_PH"/>
    <property type="match status" value="2"/>
</dbReference>
<evidence type="ECO:0000256" key="6">
    <source>
        <dbReference type="ARBA" id="ARBA00022842"/>
    </source>
</evidence>
<dbReference type="SUPFAM" id="SSF50249">
    <property type="entry name" value="Nucleic acid-binding proteins"/>
    <property type="match status" value="1"/>
</dbReference>
<evidence type="ECO:0000256" key="5">
    <source>
        <dbReference type="ARBA" id="ARBA00022723"/>
    </source>
</evidence>
<reference evidence="11 12" key="1">
    <citation type="submission" date="2020-07" db="EMBL/GenBank/DDBJ databases">
        <title>Huge and variable diversity of episymbiotic CPR bacteria and DPANN archaea in groundwater ecosystems.</title>
        <authorList>
            <person name="He C.Y."/>
            <person name="Keren R."/>
            <person name="Whittaker M."/>
            <person name="Farag I.F."/>
            <person name="Doudna J."/>
            <person name="Cate J.H.D."/>
            <person name="Banfield J.F."/>
        </authorList>
    </citation>
    <scope>NUCLEOTIDE SEQUENCE [LARGE SCALE GENOMIC DNA]</scope>
    <source>
        <strain evidence="11">NC_groundwater_541_Ag_S-0.1um_46_50</strain>
    </source>
</reference>
<evidence type="ECO:0000256" key="1">
    <source>
        <dbReference type="ARBA" id="ARBA00007404"/>
    </source>
</evidence>
<evidence type="ECO:0000256" key="4">
    <source>
        <dbReference type="ARBA" id="ARBA00022695"/>
    </source>
</evidence>
<dbReference type="Pfam" id="PF00013">
    <property type="entry name" value="KH_1"/>
    <property type="match status" value="1"/>
</dbReference>
<dbReference type="HAMAP" id="MF_01595">
    <property type="entry name" value="PNPase"/>
    <property type="match status" value="1"/>
</dbReference>
<feature type="compositionally biased region" description="Basic residues" evidence="9">
    <location>
        <begin position="734"/>
        <end position="743"/>
    </location>
</feature>
<dbReference type="PROSITE" id="PS50126">
    <property type="entry name" value="S1"/>
    <property type="match status" value="1"/>
</dbReference>
<dbReference type="Gene3D" id="3.30.230.70">
    <property type="entry name" value="GHMP Kinase, N-terminal domain"/>
    <property type="match status" value="2"/>
</dbReference>
<dbReference type="InterPro" id="IPR001247">
    <property type="entry name" value="ExoRNase_PH_dom1"/>
</dbReference>
<dbReference type="SUPFAM" id="SSF54211">
    <property type="entry name" value="Ribosomal protein S5 domain 2-like"/>
    <property type="match status" value="2"/>
</dbReference>
<dbReference type="GO" id="GO:0006402">
    <property type="term" value="P:mRNA catabolic process"/>
    <property type="evidence" value="ECO:0007669"/>
    <property type="project" value="UniProtKB-UniRule"/>
</dbReference>
<dbReference type="SUPFAM" id="SSF46915">
    <property type="entry name" value="Polynucleotide phosphorylase/guanosine pentaphosphate synthase (PNPase/GPSI), domain 3"/>
    <property type="match status" value="1"/>
</dbReference>
<dbReference type="PIRSF" id="PIRSF005499">
    <property type="entry name" value="PNPase"/>
    <property type="match status" value="1"/>
</dbReference>
<feature type="binding site" evidence="8">
    <location>
        <position position="509"/>
    </location>
    <ligand>
        <name>Mg(2+)</name>
        <dbReference type="ChEBI" id="CHEBI:18420"/>
    </ligand>
</feature>
<dbReference type="SMART" id="SM00322">
    <property type="entry name" value="KH"/>
    <property type="match status" value="1"/>
</dbReference>
<dbReference type="InterPro" id="IPR027408">
    <property type="entry name" value="PNPase/RNase_PH_dom_sf"/>
</dbReference>
<evidence type="ECO:0000256" key="3">
    <source>
        <dbReference type="ARBA" id="ARBA00022679"/>
    </source>
</evidence>
<dbReference type="SUPFAM" id="SSF55666">
    <property type="entry name" value="Ribonuclease PH domain 2-like"/>
    <property type="match status" value="2"/>
</dbReference>
<name>A0A7T5RKD5_9BACT</name>
<keyword evidence="5 8" id="KW-0479">Metal-binding</keyword>
<keyword evidence="7 8" id="KW-0694">RNA-binding</keyword>
<comment type="function">
    <text evidence="8">Involved in mRNA degradation. Catalyzes the phosphorolysis of single-stranded polyribonucleotides processively in the 3'- to 5'-direction.</text>
</comment>
<feature type="domain" description="S1 motif" evidence="10">
    <location>
        <begin position="639"/>
        <end position="707"/>
    </location>
</feature>
<dbReference type="NCBIfam" id="NF008805">
    <property type="entry name" value="PRK11824.1"/>
    <property type="match status" value="1"/>
</dbReference>
<dbReference type="CDD" id="cd11364">
    <property type="entry name" value="RNase_PH_PNPase_2"/>
    <property type="match status" value="1"/>
</dbReference>
<keyword evidence="4 8" id="KW-0548">Nucleotidyltransferase</keyword>
<dbReference type="InterPro" id="IPR015847">
    <property type="entry name" value="ExoRNase_PH_dom2"/>
</dbReference>
<dbReference type="PANTHER" id="PTHR11252:SF0">
    <property type="entry name" value="POLYRIBONUCLEOTIDE NUCLEOTIDYLTRANSFERASE 1, MITOCHONDRIAL"/>
    <property type="match status" value="1"/>
</dbReference>
<dbReference type="Pfam" id="PF03725">
    <property type="entry name" value="RNase_PH_C"/>
    <property type="match status" value="1"/>
</dbReference>
<dbReference type="EMBL" id="CP066690">
    <property type="protein sequence ID" value="QQG45744.1"/>
    <property type="molecule type" value="Genomic_DNA"/>
</dbReference>
<evidence type="ECO:0000259" key="10">
    <source>
        <dbReference type="PROSITE" id="PS50126"/>
    </source>
</evidence>